<dbReference type="AntiFam" id="ANF00142">
    <property type="entry name" value="Shadow ORF (opposite yadG)"/>
</dbReference>
<sequence>MLPDDGQKHLIQRAGVDPGADALDVGVRGAGRAAADEVDVQAAAEAGAEVLDGAHDEHAAGEDAGAAGEGVGLLHAVGGQEQGAAGGGGAGEGAPHDALGGGVEARGGLVEQQHGRVAHEGDGQRELALVAARQRGRLAVAQAAQADGAQDGRDVKARCAATVIWSIASNCGHTPRCERASASCRVTEADSTRMSPVGGDGLRSPRMRLMVVDLPAPLGPSRAKTSPCGTPKVTLSTAVLLPKVLVRLMTRRPSVGAVVVAAAGSVAEDLTRTTSLATSKSEMAARSLSRAAGEEGAAAVRLKMRQNEVPALPPSAQTSSKKSKMVWTMR</sequence>
<dbReference type="EMBL" id="OUUZ01000010">
    <property type="protein sequence ID" value="SPQ23253.1"/>
    <property type="molecule type" value="Genomic_DNA"/>
</dbReference>
<reference evidence="2 3" key="1">
    <citation type="submission" date="2018-04" db="EMBL/GenBank/DDBJ databases">
        <authorList>
            <person name="Huttner S."/>
            <person name="Dainat J."/>
        </authorList>
    </citation>
    <scope>NUCLEOTIDE SEQUENCE [LARGE SCALE GENOMIC DNA]</scope>
</reference>
<dbReference type="AlphaFoldDB" id="A0A446BL87"/>
<protein>
    <submittedName>
        <fullName evidence="2">E98e75a7-7cbd-4612-a016-2ec9e6549ee9</fullName>
    </submittedName>
</protein>
<evidence type="ECO:0000256" key="1">
    <source>
        <dbReference type="SAM" id="MobiDB-lite"/>
    </source>
</evidence>
<evidence type="ECO:0000313" key="3">
    <source>
        <dbReference type="Proteomes" id="UP000289323"/>
    </source>
</evidence>
<feature type="region of interest" description="Disordered" evidence="1">
    <location>
        <begin position="307"/>
        <end position="330"/>
    </location>
</feature>
<gene>
    <name evidence="2" type="ORF">TT172_LOCUS5672</name>
</gene>
<name>A0A446BL87_9PEZI</name>
<proteinExistence type="predicted"/>
<organism evidence="2 3">
    <name type="scientific">Thermothielavioides terrestris</name>
    <dbReference type="NCBI Taxonomy" id="2587410"/>
    <lineage>
        <taxon>Eukaryota</taxon>
        <taxon>Fungi</taxon>
        <taxon>Dikarya</taxon>
        <taxon>Ascomycota</taxon>
        <taxon>Pezizomycotina</taxon>
        <taxon>Sordariomycetes</taxon>
        <taxon>Sordariomycetidae</taxon>
        <taxon>Sordariales</taxon>
        <taxon>Chaetomiaceae</taxon>
        <taxon>Thermothielavioides</taxon>
    </lineage>
</organism>
<dbReference type="AntiFam" id="ANF00095">
    <property type="entry name" value="Shadow ORF (opposite ABC transporters)"/>
</dbReference>
<accession>A0A446BL87</accession>
<dbReference type="Proteomes" id="UP000289323">
    <property type="component" value="Unassembled WGS sequence"/>
</dbReference>
<evidence type="ECO:0000313" key="2">
    <source>
        <dbReference type="EMBL" id="SPQ23253.1"/>
    </source>
</evidence>